<dbReference type="Proteomes" id="UP000054721">
    <property type="component" value="Unassembled WGS sequence"/>
</dbReference>
<name>A0A0V1JVA3_9BILA</name>
<evidence type="ECO:0000313" key="2">
    <source>
        <dbReference type="Proteomes" id="UP000054721"/>
    </source>
</evidence>
<accession>A0A0V1JVA3</accession>
<gene>
    <name evidence="1" type="ORF">T02_14573</name>
</gene>
<organism evidence="1 2">
    <name type="scientific">Trichinella nativa</name>
    <dbReference type="NCBI Taxonomy" id="6335"/>
    <lineage>
        <taxon>Eukaryota</taxon>
        <taxon>Metazoa</taxon>
        <taxon>Ecdysozoa</taxon>
        <taxon>Nematoda</taxon>
        <taxon>Enoplea</taxon>
        <taxon>Dorylaimia</taxon>
        <taxon>Trichinellida</taxon>
        <taxon>Trichinellidae</taxon>
        <taxon>Trichinella</taxon>
    </lineage>
</organism>
<sequence length="39" mass="4894">MRQTHCRTWNVARTSENRRNEKYTVLDLYYCEKTQKLEK</sequence>
<comment type="caution">
    <text evidence="1">The sequence shown here is derived from an EMBL/GenBank/DDBJ whole genome shotgun (WGS) entry which is preliminary data.</text>
</comment>
<dbReference type="EMBL" id="JYDW01003768">
    <property type="protein sequence ID" value="KRZ38891.1"/>
    <property type="molecule type" value="Genomic_DNA"/>
</dbReference>
<evidence type="ECO:0000313" key="1">
    <source>
        <dbReference type="EMBL" id="KRZ38891.1"/>
    </source>
</evidence>
<dbReference type="AlphaFoldDB" id="A0A0V1JVA3"/>
<protein>
    <submittedName>
        <fullName evidence="1">Uncharacterized protein</fullName>
    </submittedName>
</protein>
<reference evidence="1 2" key="1">
    <citation type="submission" date="2015-05" db="EMBL/GenBank/DDBJ databases">
        <title>Evolution of Trichinella species and genotypes.</title>
        <authorList>
            <person name="Korhonen P.K."/>
            <person name="Edoardo P."/>
            <person name="Giuseppe L.R."/>
            <person name="Gasser R.B."/>
        </authorList>
    </citation>
    <scope>NUCLEOTIDE SEQUENCE [LARGE SCALE GENOMIC DNA]</scope>
    <source>
        <strain evidence="1">ISS10</strain>
    </source>
</reference>
<keyword evidence="2" id="KW-1185">Reference proteome</keyword>
<proteinExistence type="predicted"/>